<evidence type="ECO:0000313" key="17">
    <source>
        <dbReference type="EMBL" id="MBF4502073.1"/>
    </source>
</evidence>
<feature type="binding site" evidence="15">
    <location>
        <position position="148"/>
    </location>
    <ligand>
        <name>glyoxylate</name>
        <dbReference type="ChEBI" id="CHEBI:36655"/>
    </ligand>
</feature>
<evidence type="ECO:0000256" key="4">
    <source>
        <dbReference type="ARBA" id="ARBA00022630"/>
    </source>
</evidence>
<evidence type="ECO:0000256" key="7">
    <source>
        <dbReference type="ARBA" id="ARBA00024042"/>
    </source>
</evidence>
<dbReference type="GO" id="GO:0003973">
    <property type="term" value="F:(S)-2-hydroxy-acid oxidase activity"/>
    <property type="evidence" value="ECO:0007669"/>
    <property type="project" value="UniProtKB-EC"/>
</dbReference>
<feature type="binding site" evidence="15">
    <location>
        <position position="175"/>
    </location>
    <ligand>
        <name>FMN</name>
        <dbReference type="ChEBI" id="CHEBI:58210"/>
    </ligand>
</feature>
<dbReference type="Gene3D" id="3.20.20.70">
    <property type="entry name" value="Aldolase class I"/>
    <property type="match status" value="1"/>
</dbReference>
<evidence type="ECO:0000256" key="9">
    <source>
        <dbReference type="ARBA" id="ARBA00048754"/>
    </source>
</evidence>
<dbReference type="InterPro" id="IPR008259">
    <property type="entry name" value="FMN_hydac_DH_AS"/>
</dbReference>
<comment type="catalytic activity">
    <reaction evidence="12">
        <text>2-hydroxyoctanoate + O2 = 2-oxooctanoate + H2O2</text>
        <dbReference type="Rhea" id="RHEA:67940"/>
        <dbReference type="ChEBI" id="CHEBI:15379"/>
        <dbReference type="ChEBI" id="CHEBI:16240"/>
        <dbReference type="ChEBI" id="CHEBI:133514"/>
        <dbReference type="ChEBI" id="CHEBI:176689"/>
    </reaction>
</comment>
<dbReference type="AlphaFoldDB" id="A0A8J7GN17"/>
<dbReference type="Proteomes" id="UP000622653">
    <property type="component" value="Unassembled WGS sequence"/>
</dbReference>
<gene>
    <name evidence="17" type="ORF">IRY55_11960</name>
</gene>
<feature type="domain" description="FMN hydroxy acid dehydrogenase" evidence="16">
    <location>
        <begin position="16"/>
        <end position="382"/>
    </location>
</feature>
<organism evidence="17 18">
    <name type="scientific">Savagea serpentis</name>
    <dbReference type="NCBI Taxonomy" id="2785297"/>
    <lineage>
        <taxon>Bacteria</taxon>
        <taxon>Bacillati</taxon>
        <taxon>Bacillota</taxon>
        <taxon>Bacilli</taxon>
        <taxon>Bacillales</taxon>
        <taxon>Caryophanaceae</taxon>
        <taxon>Savagea</taxon>
    </lineage>
</organism>
<comment type="catalytic activity">
    <reaction evidence="9">
        <text>(S)-lactate + O2 = pyruvate + H2O2</text>
        <dbReference type="Rhea" id="RHEA:55868"/>
        <dbReference type="ChEBI" id="CHEBI:15361"/>
        <dbReference type="ChEBI" id="CHEBI:15379"/>
        <dbReference type="ChEBI" id="CHEBI:16240"/>
        <dbReference type="ChEBI" id="CHEBI:16651"/>
    </reaction>
    <physiologicalReaction direction="left-to-right" evidence="9">
        <dbReference type="Rhea" id="RHEA:55869"/>
    </physiologicalReaction>
</comment>
<feature type="binding site" evidence="15">
    <location>
        <begin position="95"/>
        <end position="97"/>
    </location>
    <ligand>
        <name>FMN</name>
        <dbReference type="ChEBI" id="CHEBI:58210"/>
    </ligand>
</feature>
<accession>A0A8J7GN17</accession>
<dbReference type="Pfam" id="PF01070">
    <property type="entry name" value="FMN_dh"/>
    <property type="match status" value="1"/>
</dbReference>
<feature type="binding site" evidence="15">
    <location>
        <position position="146"/>
    </location>
    <ligand>
        <name>FMN</name>
        <dbReference type="ChEBI" id="CHEBI:58210"/>
    </ligand>
</feature>
<feature type="binding site" evidence="15">
    <location>
        <begin position="332"/>
        <end position="333"/>
    </location>
    <ligand>
        <name>FMN</name>
        <dbReference type="ChEBI" id="CHEBI:58210"/>
    </ligand>
</feature>
<evidence type="ECO:0000256" key="8">
    <source>
        <dbReference type="ARBA" id="ARBA00029513"/>
    </source>
</evidence>
<dbReference type="PANTHER" id="PTHR10578:SF143">
    <property type="entry name" value="FMN-DEPENDENT ALPHA-HYDROXY ACID DEHYDROGENASE PB1A11.03"/>
    <property type="match status" value="1"/>
</dbReference>
<proteinExistence type="inferred from homology"/>
<evidence type="ECO:0000256" key="2">
    <source>
        <dbReference type="ARBA" id="ARBA00001917"/>
    </source>
</evidence>
<dbReference type="FunFam" id="3.20.20.70:FF:000029">
    <property type="entry name" value="L-lactate dehydrogenase"/>
    <property type="match status" value="1"/>
</dbReference>
<keyword evidence="5 15" id="KW-0288">FMN</keyword>
<comment type="caution">
    <text evidence="17">The sequence shown here is derived from an EMBL/GenBank/DDBJ whole genome shotgun (WGS) entry which is preliminary data.</text>
</comment>
<evidence type="ECO:0000256" key="10">
    <source>
        <dbReference type="ARBA" id="ARBA00050549"/>
    </source>
</evidence>
<feature type="binding site" evidence="15">
    <location>
        <position position="42"/>
    </location>
    <ligand>
        <name>glyoxylate</name>
        <dbReference type="ChEBI" id="CHEBI:36655"/>
    </ligand>
</feature>
<dbReference type="PROSITE" id="PS51349">
    <property type="entry name" value="FMN_HYDROXY_ACID_DH_2"/>
    <property type="match status" value="1"/>
</dbReference>
<evidence type="ECO:0000256" key="5">
    <source>
        <dbReference type="ARBA" id="ARBA00022643"/>
    </source>
</evidence>
<keyword evidence="6" id="KW-0560">Oxidoreductase</keyword>
<feature type="binding site" evidence="15">
    <location>
        <position position="124"/>
    </location>
    <ligand>
        <name>FMN</name>
        <dbReference type="ChEBI" id="CHEBI:58210"/>
    </ligand>
</feature>
<dbReference type="PANTHER" id="PTHR10578">
    <property type="entry name" value="S -2-HYDROXY-ACID OXIDASE-RELATED"/>
    <property type="match status" value="1"/>
</dbReference>
<evidence type="ECO:0000259" key="16">
    <source>
        <dbReference type="PROSITE" id="PS51349"/>
    </source>
</evidence>
<dbReference type="EC" id="1.1.3.15" evidence="3"/>
<feature type="binding site" evidence="15">
    <location>
        <position position="184"/>
    </location>
    <ligand>
        <name>glyoxylate</name>
        <dbReference type="ChEBI" id="CHEBI:36655"/>
    </ligand>
</feature>
<protein>
    <recommendedName>
        <fullName evidence="8">L-lactate oxidase</fullName>
        <ecNumber evidence="3">1.1.3.15</ecNumber>
    </recommendedName>
    <alternativeName>
        <fullName evidence="13">(S)-2-hydroxy-acid oxidase</fullName>
    </alternativeName>
</protein>
<comment type="cofactor">
    <cofactor evidence="2">
        <name>FMN</name>
        <dbReference type="ChEBI" id="CHEBI:58210"/>
    </cofactor>
</comment>
<dbReference type="InterPro" id="IPR012133">
    <property type="entry name" value="Alpha-hydoxy_acid_DH_FMN"/>
</dbReference>
<evidence type="ECO:0000256" key="15">
    <source>
        <dbReference type="PIRSR" id="PIRSR000138-2"/>
    </source>
</evidence>
<evidence type="ECO:0000256" key="6">
    <source>
        <dbReference type="ARBA" id="ARBA00023002"/>
    </source>
</evidence>
<feature type="active site" description="Proton acceptor" evidence="14">
    <location>
        <position position="278"/>
    </location>
</feature>
<dbReference type="RefSeq" id="WP_194563561.1">
    <property type="nucleotide sequence ID" value="NZ_JADKPV010000008.1"/>
</dbReference>
<keyword evidence="4 15" id="KW-0285">Flavoprotein</keyword>
<name>A0A8J7GN17_9BACL</name>
<feature type="binding site" evidence="15">
    <location>
        <position position="281"/>
    </location>
    <ligand>
        <name>glyoxylate</name>
        <dbReference type="ChEBI" id="CHEBI:36655"/>
    </ligand>
</feature>
<reference evidence="17" key="1">
    <citation type="submission" date="2020-11" db="EMBL/GenBank/DDBJ databases">
        <title>Multidrug resistant novel bacterium Savagea serpentis sp. nov., isolated from the scats of a vine snake (Ahaetulla nasuta).</title>
        <authorList>
            <person name="Venkata Ramana V."/>
            <person name="Vikas Patil S."/>
            <person name="Yogita Lugani V."/>
        </authorList>
    </citation>
    <scope>NUCLEOTIDE SEQUENCE</scope>
    <source>
        <strain evidence="17">SN6</strain>
    </source>
</reference>
<keyword evidence="18" id="KW-1185">Reference proteome</keyword>
<evidence type="ECO:0000256" key="12">
    <source>
        <dbReference type="ARBA" id="ARBA00052949"/>
    </source>
</evidence>
<feature type="binding site" evidence="15">
    <location>
        <begin position="309"/>
        <end position="313"/>
    </location>
    <ligand>
        <name>FMN</name>
        <dbReference type="ChEBI" id="CHEBI:58210"/>
    </ligand>
</feature>
<comment type="catalytic activity">
    <reaction evidence="1">
        <text>a (2S)-2-hydroxycarboxylate + O2 = a 2-oxocarboxylate + H2O2</text>
        <dbReference type="Rhea" id="RHEA:16789"/>
        <dbReference type="ChEBI" id="CHEBI:15379"/>
        <dbReference type="ChEBI" id="CHEBI:16240"/>
        <dbReference type="ChEBI" id="CHEBI:35179"/>
        <dbReference type="ChEBI" id="CHEBI:58123"/>
        <dbReference type="EC" id="1.1.3.15"/>
    </reaction>
</comment>
<evidence type="ECO:0000256" key="3">
    <source>
        <dbReference type="ARBA" id="ARBA00013087"/>
    </source>
</evidence>
<feature type="binding site" evidence="15">
    <location>
        <position position="276"/>
    </location>
    <ligand>
        <name>FMN</name>
        <dbReference type="ChEBI" id="CHEBI:58210"/>
    </ligand>
</feature>
<evidence type="ECO:0000256" key="1">
    <source>
        <dbReference type="ARBA" id="ARBA00000616"/>
    </source>
</evidence>
<evidence type="ECO:0000313" key="18">
    <source>
        <dbReference type="Proteomes" id="UP000622653"/>
    </source>
</evidence>
<comment type="similarity">
    <text evidence="7">Belongs to the FMN-dependent alpha-hydroxy acid dehydrogenase family.</text>
</comment>
<dbReference type="InterPro" id="IPR013785">
    <property type="entry name" value="Aldolase_TIM"/>
</dbReference>
<dbReference type="SUPFAM" id="SSF51395">
    <property type="entry name" value="FMN-linked oxidoreductases"/>
    <property type="match status" value="1"/>
</dbReference>
<feature type="binding site" evidence="15">
    <location>
        <position position="254"/>
    </location>
    <ligand>
        <name>FMN</name>
        <dbReference type="ChEBI" id="CHEBI:58210"/>
    </ligand>
</feature>
<comment type="catalytic activity">
    <reaction evidence="11">
        <text>2-hydroxyoctadecanoate + O2 = 2-oxooctadecanoate + H2O2</text>
        <dbReference type="Rhea" id="RHEA:68964"/>
        <dbReference type="ChEBI" id="CHEBI:15379"/>
        <dbReference type="ChEBI" id="CHEBI:16240"/>
        <dbReference type="ChEBI" id="CHEBI:17162"/>
        <dbReference type="ChEBI" id="CHEBI:76724"/>
    </reaction>
</comment>
<dbReference type="InterPro" id="IPR000262">
    <property type="entry name" value="FMN-dep_DH"/>
</dbReference>
<evidence type="ECO:0000256" key="14">
    <source>
        <dbReference type="PIRSR" id="PIRSR000138-1"/>
    </source>
</evidence>
<dbReference type="InterPro" id="IPR037396">
    <property type="entry name" value="FMN_HAD"/>
</dbReference>
<dbReference type="EMBL" id="JADKPV010000008">
    <property type="protein sequence ID" value="MBF4502073.1"/>
    <property type="molecule type" value="Genomic_DNA"/>
</dbReference>
<dbReference type="PIRSF" id="PIRSF000138">
    <property type="entry name" value="Al-hdrx_acd_dh"/>
    <property type="match status" value="1"/>
</dbReference>
<comment type="catalytic activity">
    <reaction evidence="10">
        <text>mandelate + O2 = phenylglyoxylate + H2O2</text>
        <dbReference type="Rhea" id="RHEA:68968"/>
        <dbReference type="ChEBI" id="CHEBI:15379"/>
        <dbReference type="ChEBI" id="CHEBI:16240"/>
        <dbReference type="ChEBI" id="CHEBI:25147"/>
        <dbReference type="ChEBI" id="CHEBI:36656"/>
    </reaction>
</comment>
<sequence length="382" mass="41972">MGKRVEDAFFKKVTAAKTDFPVGVEALYEAAQKKFEKNPFGYIYSGASGEETLRNNRRAFERWAIVPRFLTDVSEVDTSVTLFDKTYATPILFAPVGMQKLAHEEAELATSRAAAKFGIPFIQSTVSSYSIESIREATTDSPKWFQLYWSTVDEELPKSMVQRAERAGYEAIVLTIDTVRIGWRETDLRNQFSPLKGGLGKANYVEDPVFQRSLRDDSEEALIDALVQHVHHPTLGWEQIEKLQSWTDLPIVLKGILHPEDAKEAVARGIDGIVVSNHGGRQLDGVIASLDALPAVAEAVAGRIPVLFDSGVRSGVDVVKALALGADAVCVGRPYIYALGIDGERGVTTWVEHLLEEVTASIALAGANSVKQVRKLTLVENK</sequence>
<feature type="binding site" evidence="15">
    <location>
        <position position="278"/>
    </location>
    <ligand>
        <name>glyoxylate</name>
        <dbReference type="ChEBI" id="CHEBI:36655"/>
    </ligand>
</feature>
<dbReference type="GO" id="GO:0010181">
    <property type="term" value="F:FMN binding"/>
    <property type="evidence" value="ECO:0007669"/>
    <property type="project" value="InterPro"/>
</dbReference>
<evidence type="ECO:0000256" key="13">
    <source>
        <dbReference type="ARBA" id="ARBA00079803"/>
    </source>
</evidence>
<evidence type="ECO:0000256" key="11">
    <source>
        <dbReference type="ARBA" id="ARBA00050773"/>
    </source>
</evidence>
<dbReference type="PROSITE" id="PS00557">
    <property type="entry name" value="FMN_HYDROXY_ACID_DH_1"/>
    <property type="match status" value="1"/>
</dbReference>